<keyword evidence="2" id="KW-1133">Transmembrane helix</keyword>
<dbReference type="EMBL" id="DS642473">
    <property type="protein sequence ID" value="EEC01959.1"/>
    <property type="molecule type" value="Genomic_DNA"/>
</dbReference>
<feature type="domain" description="Major facilitator superfamily (MFS) profile" evidence="3">
    <location>
        <begin position="22"/>
        <end position="408"/>
    </location>
</feature>
<feature type="transmembrane region" description="Helical" evidence="2">
    <location>
        <begin position="181"/>
        <end position="199"/>
    </location>
</feature>
<dbReference type="EMBL" id="ABJB011116701">
    <property type="status" value="NOT_ANNOTATED_CDS"/>
    <property type="molecule type" value="Genomic_DNA"/>
</dbReference>
<dbReference type="PANTHER" id="PTHR11360:SF303">
    <property type="entry name" value="MAJOR FACILITATOR SUPERFAMILY (MFS) PROFILE DOMAIN-CONTAINING PROTEIN"/>
    <property type="match status" value="1"/>
</dbReference>
<evidence type="ECO:0000259" key="3">
    <source>
        <dbReference type="PROSITE" id="PS50850"/>
    </source>
</evidence>
<dbReference type="Pfam" id="PF07690">
    <property type="entry name" value="MFS_1"/>
    <property type="match status" value="1"/>
</dbReference>
<dbReference type="EMBL" id="ABJB010564545">
    <property type="status" value="NOT_ANNOTATED_CDS"/>
    <property type="molecule type" value="Genomic_DNA"/>
</dbReference>
<comment type="subcellular location">
    <subcellularLocation>
        <location evidence="1">Membrane</location>
        <topology evidence="1">Multi-pass membrane protein</topology>
    </subcellularLocation>
</comment>
<feature type="transmembrane region" description="Helical" evidence="2">
    <location>
        <begin position="77"/>
        <end position="100"/>
    </location>
</feature>
<dbReference type="GO" id="GO:0005886">
    <property type="term" value="C:plasma membrane"/>
    <property type="evidence" value="ECO:0000318"/>
    <property type="project" value="GO_Central"/>
</dbReference>
<dbReference type="KEGG" id="isc:8025045"/>
<accession>B7P5T7</accession>
<dbReference type="PROSITE" id="PS50850">
    <property type="entry name" value="MFS"/>
    <property type="match status" value="1"/>
</dbReference>
<dbReference type="InParanoid" id="B7P5T7"/>
<feature type="transmembrane region" description="Helical" evidence="2">
    <location>
        <begin position="256"/>
        <end position="276"/>
    </location>
</feature>
<sequence length="408" mass="44395">MTEDEPQVQRIPENTDDIMDRSWHVPFLGALVTFFSSSLYRLSGLLFVEIMEEFSVNREQASWPVNMMSSGYDMGGLLYGLLSQCLSLLQTAFIGALLTSLGVITSVFVSNIWWMTFTLGLVHGLGSGTIAVCVQVFVSQHFAVYRGIAHGIVYTGAGVSTFVLPSLILLLIRVYNLKGTIFLLGGLLLNLIPLCAFFSHPLTIARAEFHVIDICDNLNDSADALHREAKQYGTLGKPAFKSPESKPKLMRMVAELLRTSIFYVLFLSWLAMYLNLDLITTPIVDFSKDIGISEPKAATLLSYFSITDVLGRLLIPLIADKNLLRRSALSTISLLSAGILVAALASVKSHAMLVVVVLAMAAAMGCSLSMFAVLLADYLGLERLSAGYGLCSVIGTPILLLKPLIIGE</sequence>
<name>B7P5T7_IXOSC</name>
<reference evidence="5" key="2">
    <citation type="submission" date="2020-05" db="UniProtKB">
        <authorList>
            <consortium name="EnsemblMetazoa"/>
        </authorList>
    </citation>
    <scope>IDENTIFICATION</scope>
    <source>
        <strain evidence="5">wikel</strain>
    </source>
</reference>
<feature type="transmembrane region" description="Helical" evidence="2">
    <location>
        <begin position="387"/>
        <end position="406"/>
    </location>
</feature>
<dbReference type="InterPro" id="IPR011701">
    <property type="entry name" value="MFS"/>
</dbReference>
<dbReference type="VEuPathDB" id="VectorBase:ISCW015877"/>
<dbReference type="InterPro" id="IPR050327">
    <property type="entry name" value="Proton-linked_MCT"/>
</dbReference>
<reference evidence="4 6" key="1">
    <citation type="submission" date="2008-03" db="EMBL/GenBank/DDBJ databases">
        <title>Annotation of Ixodes scapularis.</title>
        <authorList>
            <consortium name="Ixodes scapularis Genome Project Consortium"/>
            <person name="Caler E."/>
            <person name="Hannick L.I."/>
            <person name="Bidwell S."/>
            <person name="Joardar V."/>
            <person name="Thiagarajan M."/>
            <person name="Amedeo P."/>
            <person name="Galinsky K.J."/>
            <person name="Schobel S."/>
            <person name="Inman J."/>
            <person name="Hostetler J."/>
            <person name="Miller J."/>
            <person name="Hammond M."/>
            <person name="Megy K."/>
            <person name="Lawson D."/>
            <person name="Kodira C."/>
            <person name="Sutton G."/>
            <person name="Meyer J."/>
            <person name="Hill C.A."/>
            <person name="Birren B."/>
            <person name="Nene V."/>
            <person name="Collins F."/>
            <person name="Alarcon-Chaidez F."/>
            <person name="Wikel S."/>
            <person name="Strausberg R."/>
        </authorList>
    </citation>
    <scope>NUCLEOTIDE SEQUENCE [LARGE SCALE GENOMIC DNA]</scope>
    <source>
        <strain evidence="6">Wikel</strain>
        <strain evidence="4">Wikel colony</strain>
    </source>
</reference>
<proteinExistence type="predicted"/>
<evidence type="ECO:0000313" key="4">
    <source>
        <dbReference type="EMBL" id="EEC01959.1"/>
    </source>
</evidence>
<dbReference type="EnsemblMetazoa" id="ISCW015877-RA">
    <property type="protein sequence ID" value="ISCW015877-PA"/>
    <property type="gene ID" value="ISCW015877"/>
</dbReference>
<dbReference type="InterPro" id="IPR036259">
    <property type="entry name" value="MFS_trans_sf"/>
</dbReference>
<dbReference type="VEuPathDB" id="VectorBase:ISCP_021374"/>
<evidence type="ECO:0000256" key="1">
    <source>
        <dbReference type="ARBA" id="ARBA00004141"/>
    </source>
</evidence>
<dbReference type="PANTHER" id="PTHR11360">
    <property type="entry name" value="MONOCARBOXYLATE TRANSPORTER"/>
    <property type="match status" value="1"/>
</dbReference>
<dbReference type="Proteomes" id="UP000001555">
    <property type="component" value="Unassembled WGS sequence"/>
</dbReference>
<dbReference type="SUPFAM" id="SSF103473">
    <property type="entry name" value="MFS general substrate transporter"/>
    <property type="match status" value="1"/>
</dbReference>
<dbReference type="PaxDb" id="6945-B7P5T7"/>
<dbReference type="EMBL" id="ABJB010840878">
    <property type="status" value="NOT_ANNOTATED_CDS"/>
    <property type="molecule type" value="Genomic_DNA"/>
</dbReference>
<evidence type="ECO:0000313" key="5">
    <source>
        <dbReference type="EnsemblMetazoa" id="ISCW015877-PA"/>
    </source>
</evidence>
<dbReference type="EMBL" id="ABJB010902186">
    <property type="status" value="NOT_ANNOTATED_CDS"/>
    <property type="molecule type" value="Genomic_DNA"/>
</dbReference>
<keyword evidence="2" id="KW-0812">Transmembrane</keyword>
<keyword evidence="2" id="KW-0472">Membrane</keyword>
<feature type="transmembrane region" description="Helical" evidence="2">
    <location>
        <begin position="327"/>
        <end position="345"/>
    </location>
</feature>
<gene>
    <name evidence="5" type="primary">8025045</name>
    <name evidence="4" type="ORF">IscW_ISCW015877</name>
</gene>
<feature type="transmembrane region" description="Helical" evidence="2">
    <location>
        <begin position="351"/>
        <end position="375"/>
    </location>
</feature>
<feature type="transmembrane region" description="Helical" evidence="2">
    <location>
        <begin position="112"/>
        <end position="139"/>
    </location>
</feature>
<dbReference type="HOGENOM" id="CLU_001265_59_2_1"/>
<keyword evidence="6" id="KW-1185">Reference proteome</keyword>
<dbReference type="InterPro" id="IPR020846">
    <property type="entry name" value="MFS_dom"/>
</dbReference>
<dbReference type="AlphaFoldDB" id="B7P5T7"/>
<dbReference type="VEuPathDB" id="VectorBase:ISCI015877"/>
<protein>
    <submittedName>
        <fullName evidence="4 5">Monocarboxylate transporter, putative</fullName>
    </submittedName>
</protein>
<evidence type="ECO:0000256" key="2">
    <source>
        <dbReference type="SAM" id="Phobius"/>
    </source>
</evidence>
<organism>
    <name type="scientific">Ixodes scapularis</name>
    <name type="common">Black-legged tick</name>
    <name type="synonym">Deer tick</name>
    <dbReference type="NCBI Taxonomy" id="6945"/>
    <lineage>
        <taxon>Eukaryota</taxon>
        <taxon>Metazoa</taxon>
        <taxon>Ecdysozoa</taxon>
        <taxon>Arthropoda</taxon>
        <taxon>Chelicerata</taxon>
        <taxon>Arachnida</taxon>
        <taxon>Acari</taxon>
        <taxon>Parasitiformes</taxon>
        <taxon>Ixodida</taxon>
        <taxon>Ixodoidea</taxon>
        <taxon>Ixodidae</taxon>
        <taxon>Ixodinae</taxon>
        <taxon>Ixodes</taxon>
    </lineage>
</organism>
<dbReference type="OrthoDB" id="5667at2759"/>
<dbReference type="Gene3D" id="1.20.1250.20">
    <property type="entry name" value="MFS general substrate transporter like domains"/>
    <property type="match status" value="2"/>
</dbReference>
<dbReference type="GO" id="GO:0008028">
    <property type="term" value="F:monocarboxylic acid transmembrane transporter activity"/>
    <property type="evidence" value="ECO:0000318"/>
    <property type="project" value="GO_Central"/>
</dbReference>
<feature type="transmembrane region" description="Helical" evidence="2">
    <location>
        <begin position="151"/>
        <end position="175"/>
    </location>
</feature>
<evidence type="ECO:0000313" key="6">
    <source>
        <dbReference type="Proteomes" id="UP000001555"/>
    </source>
</evidence>